<proteinExistence type="predicted"/>
<evidence type="ECO:0000256" key="1">
    <source>
        <dbReference type="SAM" id="MobiDB-lite"/>
    </source>
</evidence>
<evidence type="ECO:0000256" key="2">
    <source>
        <dbReference type="SAM" id="SignalP"/>
    </source>
</evidence>
<keyword evidence="4" id="KW-1185">Reference proteome</keyword>
<dbReference type="AlphaFoldDB" id="A0A2T4YXG2"/>
<comment type="caution">
    <text evidence="3">The sequence shown here is derived from an EMBL/GenBank/DDBJ whole genome shotgun (WGS) entry which is preliminary data.</text>
</comment>
<feature type="region of interest" description="Disordered" evidence="1">
    <location>
        <begin position="26"/>
        <end position="58"/>
    </location>
</feature>
<evidence type="ECO:0000313" key="3">
    <source>
        <dbReference type="EMBL" id="PTM50843.1"/>
    </source>
</evidence>
<accession>A0A2T4YXG2</accession>
<dbReference type="Proteomes" id="UP000241808">
    <property type="component" value="Unassembled WGS sequence"/>
</dbReference>
<sequence>MNFRTLALAALAIAPLATGALAQEAGSPFAGSPERDIVNTASPREFTAPRVTYRSANRAEQVDATRAYDRANVPESFSSAGQ</sequence>
<protein>
    <submittedName>
        <fullName evidence="3">Uncharacterized protein</fullName>
    </submittedName>
</protein>
<dbReference type="EMBL" id="PZZL01000012">
    <property type="protein sequence ID" value="PTM50843.1"/>
    <property type="molecule type" value="Genomic_DNA"/>
</dbReference>
<dbReference type="RefSeq" id="WP_108179266.1">
    <property type="nucleotide sequence ID" value="NZ_PZZL01000012.1"/>
</dbReference>
<evidence type="ECO:0000313" key="4">
    <source>
        <dbReference type="Proteomes" id="UP000241808"/>
    </source>
</evidence>
<keyword evidence="2" id="KW-0732">Signal</keyword>
<gene>
    <name evidence="3" type="ORF">C8P69_1123</name>
</gene>
<feature type="signal peptide" evidence="2">
    <location>
        <begin position="1"/>
        <end position="22"/>
    </location>
</feature>
<feature type="chain" id="PRO_5015394601" evidence="2">
    <location>
        <begin position="23"/>
        <end position="82"/>
    </location>
</feature>
<reference evidence="3 4" key="1">
    <citation type="submission" date="2018-04" db="EMBL/GenBank/DDBJ databases">
        <title>Genomic Encyclopedia of Archaeal and Bacterial Type Strains, Phase II (KMG-II): from individual species to whole genera.</title>
        <authorList>
            <person name="Goeker M."/>
        </authorList>
    </citation>
    <scope>NUCLEOTIDE SEQUENCE [LARGE SCALE GENOMIC DNA]</scope>
    <source>
        <strain evidence="3 4">DSM 25521</strain>
    </source>
</reference>
<name>A0A2T4YXG2_9HYPH</name>
<organism evidence="3 4">
    <name type="scientific">Phreatobacter oligotrophus</name>
    <dbReference type="NCBI Taxonomy" id="1122261"/>
    <lineage>
        <taxon>Bacteria</taxon>
        <taxon>Pseudomonadati</taxon>
        <taxon>Pseudomonadota</taxon>
        <taxon>Alphaproteobacteria</taxon>
        <taxon>Hyphomicrobiales</taxon>
        <taxon>Phreatobacteraceae</taxon>
        <taxon>Phreatobacter</taxon>
    </lineage>
</organism>